<dbReference type="Gene3D" id="3.40.367.20">
    <property type="match status" value="1"/>
</dbReference>
<comment type="similarity">
    <text evidence="2 8">Belongs to the hexokinase family.</text>
</comment>
<dbReference type="RefSeq" id="XP_007678272.1">
    <property type="nucleotide sequence ID" value="XM_007680082.1"/>
</dbReference>
<dbReference type="eggNOG" id="KOG1369">
    <property type="taxonomic scope" value="Eukaryota"/>
</dbReference>
<sequence>MALAAGAERVAAEFEYTKEDVNRGVQEFIRQMDEGLQKQGATMSQIPTYVTAVPNGTEKGLYMAVDLGGTNFRVCSIQLHGNSTFSLTQSKVKIPQQLMVAKTSHELFAFLAKQIELFLKTHHNDHYVTHVERRKSYVGFTEEQVFSLGFTFSFPVQQSGINKGTLIRWTKGFDIHDTVGKDVCALLQKEIDALHLPVRVAALVNDTVGTLMARSYTSPGKTGTLLGAIFGTGTNGAYVEKLERITKLKKMGGVSAFEGETGDMIINTEWGSFDNKMSVLPNTPYDRALDKESNNPGIQMFEKRVSGMFLGEILRRALLTLVEDKSVPLFSDEHSNQNDFHSTTTIHEASPLWRQWGLDTSFLSITSGDNSAGLKVTRQTLENDYEVSAPSAEDAEAVRLIASAIGKRAARLSAVAIAAVVISTGKLEKPADIATSNNASLEVNEDNIVDIGVDGSLVEFYPNFEDYIREALREIPQIGPQGEKRIRIGIAKDGSGVGAALIALVADQGRKSEFH</sequence>
<dbReference type="InterPro" id="IPR019807">
    <property type="entry name" value="Hexokinase_BS"/>
</dbReference>
<proteinExistence type="inferred from homology"/>
<dbReference type="Gene3D" id="3.30.420.40">
    <property type="match status" value="1"/>
</dbReference>
<name>M2LJF0_BAUPA</name>
<keyword evidence="3 8" id="KW-0808">Transferase</keyword>
<evidence type="ECO:0000313" key="11">
    <source>
        <dbReference type="EMBL" id="EMC94362.1"/>
    </source>
</evidence>
<dbReference type="GO" id="GO:0008865">
    <property type="term" value="F:fructokinase activity"/>
    <property type="evidence" value="ECO:0007669"/>
    <property type="project" value="EnsemblFungi"/>
</dbReference>
<dbReference type="GeneID" id="19107186"/>
<keyword evidence="12" id="KW-1185">Reference proteome</keyword>
<dbReference type="PANTHER" id="PTHR19443:SF30">
    <property type="entry name" value="GLUCOKINASE-1-RELATED"/>
    <property type="match status" value="1"/>
</dbReference>
<feature type="domain" description="Hexokinase C-terminal" evidence="10">
    <location>
        <begin position="226"/>
        <end position="505"/>
    </location>
</feature>
<dbReference type="Pfam" id="PF00349">
    <property type="entry name" value="Hexokinase_1"/>
    <property type="match status" value="1"/>
</dbReference>
<dbReference type="AlphaFoldDB" id="M2LJF0"/>
<evidence type="ECO:0000259" key="10">
    <source>
        <dbReference type="Pfam" id="PF03727"/>
    </source>
</evidence>
<comment type="pathway">
    <text evidence="1">Carbohydrate degradation; glycolysis; D-glyceraldehyde 3-phosphate and glycerone phosphate from D-glucose: step 1/4.</text>
</comment>
<organism evidence="11 12">
    <name type="scientific">Baudoinia panamericana (strain UAMH 10762)</name>
    <name type="common">Angels' share fungus</name>
    <name type="synonym">Baudoinia compniacensis (strain UAMH 10762)</name>
    <dbReference type="NCBI Taxonomy" id="717646"/>
    <lineage>
        <taxon>Eukaryota</taxon>
        <taxon>Fungi</taxon>
        <taxon>Dikarya</taxon>
        <taxon>Ascomycota</taxon>
        <taxon>Pezizomycotina</taxon>
        <taxon>Dothideomycetes</taxon>
        <taxon>Dothideomycetidae</taxon>
        <taxon>Mycosphaerellales</taxon>
        <taxon>Teratosphaeriaceae</taxon>
        <taxon>Baudoinia</taxon>
    </lineage>
</organism>
<dbReference type="OrthoDB" id="419537at2759"/>
<dbReference type="PANTHER" id="PTHR19443">
    <property type="entry name" value="HEXOKINASE"/>
    <property type="match status" value="1"/>
</dbReference>
<dbReference type="KEGG" id="bcom:BAUCODRAFT_111176"/>
<dbReference type="FunFam" id="3.30.420.40:FF:000034">
    <property type="entry name" value="Phosphotransferase"/>
    <property type="match status" value="1"/>
</dbReference>
<dbReference type="OMA" id="YPNFEGY"/>
<evidence type="ECO:0000256" key="2">
    <source>
        <dbReference type="ARBA" id="ARBA00009225"/>
    </source>
</evidence>
<dbReference type="Pfam" id="PF03727">
    <property type="entry name" value="Hexokinase_2"/>
    <property type="match status" value="1"/>
</dbReference>
<dbReference type="HOGENOM" id="CLU_014393_5_0_1"/>
<dbReference type="GO" id="GO:0005739">
    <property type="term" value="C:mitochondrion"/>
    <property type="evidence" value="ECO:0007669"/>
    <property type="project" value="TreeGrafter"/>
</dbReference>
<protein>
    <recommendedName>
        <fullName evidence="8">Phosphotransferase</fullName>
        <ecNumber evidence="8">2.7.1.-</ecNumber>
    </recommendedName>
</protein>
<evidence type="ECO:0000256" key="6">
    <source>
        <dbReference type="ARBA" id="ARBA00022840"/>
    </source>
</evidence>
<evidence type="ECO:0000259" key="9">
    <source>
        <dbReference type="Pfam" id="PF00349"/>
    </source>
</evidence>
<dbReference type="GO" id="GO:0004340">
    <property type="term" value="F:glucokinase activity"/>
    <property type="evidence" value="ECO:0007669"/>
    <property type="project" value="EnsemblFungi"/>
</dbReference>
<keyword evidence="6 8" id="KW-0067">ATP-binding</keyword>
<dbReference type="GO" id="GO:0019158">
    <property type="term" value="F:mannokinase activity"/>
    <property type="evidence" value="ECO:0007669"/>
    <property type="project" value="EnsemblFungi"/>
</dbReference>
<evidence type="ECO:0000256" key="5">
    <source>
        <dbReference type="ARBA" id="ARBA00022777"/>
    </source>
</evidence>
<evidence type="ECO:0000256" key="8">
    <source>
        <dbReference type="RuleBase" id="RU362007"/>
    </source>
</evidence>
<accession>M2LJF0</accession>
<dbReference type="GO" id="GO:0061621">
    <property type="term" value="P:canonical glycolysis"/>
    <property type="evidence" value="ECO:0007669"/>
    <property type="project" value="EnsemblFungi"/>
</dbReference>
<evidence type="ECO:0000256" key="7">
    <source>
        <dbReference type="ARBA" id="ARBA00023152"/>
    </source>
</evidence>
<dbReference type="EC" id="2.7.1.-" evidence="8"/>
<dbReference type="InterPro" id="IPR043129">
    <property type="entry name" value="ATPase_NBD"/>
</dbReference>
<reference evidence="11 12" key="1">
    <citation type="journal article" date="2012" name="PLoS Pathog.">
        <title>Diverse lifestyles and strategies of plant pathogenesis encoded in the genomes of eighteen Dothideomycetes fungi.</title>
        <authorList>
            <person name="Ohm R.A."/>
            <person name="Feau N."/>
            <person name="Henrissat B."/>
            <person name="Schoch C.L."/>
            <person name="Horwitz B.A."/>
            <person name="Barry K.W."/>
            <person name="Condon B.J."/>
            <person name="Copeland A.C."/>
            <person name="Dhillon B."/>
            <person name="Glaser F."/>
            <person name="Hesse C.N."/>
            <person name="Kosti I."/>
            <person name="LaButti K."/>
            <person name="Lindquist E.A."/>
            <person name="Lucas S."/>
            <person name="Salamov A.A."/>
            <person name="Bradshaw R.E."/>
            <person name="Ciuffetti L."/>
            <person name="Hamelin R.C."/>
            <person name="Kema G.H.J."/>
            <person name="Lawrence C."/>
            <person name="Scott J.A."/>
            <person name="Spatafora J.W."/>
            <person name="Turgeon B.G."/>
            <person name="de Wit P.J.G.M."/>
            <person name="Zhong S."/>
            <person name="Goodwin S.B."/>
            <person name="Grigoriev I.V."/>
        </authorList>
    </citation>
    <scope>NUCLEOTIDE SEQUENCE [LARGE SCALE GENOMIC DNA]</scope>
    <source>
        <strain evidence="11 12">UAMH 10762</strain>
    </source>
</reference>
<evidence type="ECO:0000256" key="3">
    <source>
        <dbReference type="ARBA" id="ARBA00022679"/>
    </source>
</evidence>
<dbReference type="SUPFAM" id="SSF53067">
    <property type="entry name" value="Actin-like ATPase domain"/>
    <property type="match status" value="2"/>
</dbReference>
<feature type="domain" description="Hexokinase N-terminal" evidence="9">
    <location>
        <begin position="8"/>
        <end position="216"/>
    </location>
</feature>
<dbReference type="GO" id="GO:0005524">
    <property type="term" value="F:ATP binding"/>
    <property type="evidence" value="ECO:0007669"/>
    <property type="project" value="UniProtKB-UniRule"/>
</dbReference>
<dbReference type="GO" id="GO:0005829">
    <property type="term" value="C:cytosol"/>
    <property type="evidence" value="ECO:0007669"/>
    <property type="project" value="TreeGrafter"/>
</dbReference>
<dbReference type="GO" id="GO:0001678">
    <property type="term" value="P:intracellular glucose homeostasis"/>
    <property type="evidence" value="ECO:0007669"/>
    <property type="project" value="InterPro"/>
</dbReference>
<evidence type="ECO:0000313" key="12">
    <source>
        <dbReference type="Proteomes" id="UP000011761"/>
    </source>
</evidence>
<keyword evidence="4 8" id="KW-0547">Nucleotide-binding</keyword>
<dbReference type="PROSITE" id="PS00378">
    <property type="entry name" value="HEXOKINASE_1"/>
    <property type="match status" value="1"/>
</dbReference>
<dbReference type="InterPro" id="IPR022672">
    <property type="entry name" value="Hexokinase_N"/>
</dbReference>
<evidence type="ECO:0000256" key="1">
    <source>
        <dbReference type="ARBA" id="ARBA00004888"/>
    </source>
</evidence>
<dbReference type="InterPro" id="IPR001312">
    <property type="entry name" value="Hexokinase"/>
</dbReference>
<dbReference type="GO" id="GO:0005536">
    <property type="term" value="F:D-glucose binding"/>
    <property type="evidence" value="ECO:0007669"/>
    <property type="project" value="InterPro"/>
</dbReference>
<dbReference type="UniPathway" id="UPA00109">
    <property type="reaction ID" value="UER00180"/>
</dbReference>
<gene>
    <name evidence="11" type="ORF">BAUCODRAFT_111176</name>
</gene>
<evidence type="ECO:0000256" key="4">
    <source>
        <dbReference type="ARBA" id="ARBA00022741"/>
    </source>
</evidence>
<keyword evidence="5 8" id="KW-0418">Kinase</keyword>
<dbReference type="PROSITE" id="PS51748">
    <property type="entry name" value="HEXOKINASE_2"/>
    <property type="match status" value="1"/>
</dbReference>
<dbReference type="InterPro" id="IPR022673">
    <property type="entry name" value="Hexokinase_C"/>
</dbReference>
<dbReference type="PRINTS" id="PR00475">
    <property type="entry name" value="HEXOKINASE"/>
</dbReference>
<dbReference type="STRING" id="717646.M2LJF0"/>
<dbReference type="Proteomes" id="UP000011761">
    <property type="component" value="Unassembled WGS sequence"/>
</dbReference>
<dbReference type="EMBL" id="KB445558">
    <property type="protein sequence ID" value="EMC94362.1"/>
    <property type="molecule type" value="Genomic_DNA"/>
</dbReference>
<keyword evidence="7 8" id="KW-0324">Glycolysis</keyword>